<dbReference type="SUPFAM" id="SSF48695">
    <property type="entry name" value="Multiheme cytochromes"/>
    <property type="match status" value="1"/>
</dbReference>
<organism evidence="1 2">
    <name type="scientific">Nitratidesulfovibrio oxamicus</name>
    <dbReference type="NCBI Taxonomy" id="32016"/>
    <lineage>
        <taxon>Bacteria</taxon>
        <taxon>Pseudomonadati</taxon>
        <taxon>Thermodesulfobacteriota</taxon>
        <taxon>Desulfovibrionia</taxon>
        <taxon>Desulfovibrionales</taxon>
        <taxon>Desulfovibrionaceae</taxon>
        <taxon>Nitratidesulfovibrio</taxon>
    </lineage>
</organism>
<evidence type="ECO:0000313" key="2">
    <source>
        <dbReference type="Proteomes" id="UP001194469"/>
    </source>
</evidence>
<dbReference type="InterPro" id="IPR036280">
    <property type="entry name" value="Multihaem_cyt_sf"/>
</dbReference>
<keyword evidence="2" id="KW-1185">Reference proteome</keyword>
<dbReference type="EMBL" id="VRYY01000750">
    <property type="protein sequence ID" value="MBG3878863.1"/>
    <property type="molecule type" value="Genomic_DNA"/>
</dbReference>
<comment type="caution">
    <text evidence="1">The sequence shown here is derived from an EMBL/GenBank/DDBJ whole genome shotgun (WGS) entry which is preliminary data.</text>
</comment>
<sequence length="148" mass="16144">MLRNRAVVVLAGTALLVAAFFLYVRLAFPGVRCEAAKHLDAPEKMGDCYGCHAKSTPRVAQDWYEGKHGITLVRCQTCHGQPDGKGAIAFNRSPGVEICARCHAPSMDRMEAKFGTRGNCSSCHPNHQNPMHGDAYVNRQATTKTSLD</sequence>
<name>A0ABS0JAW7_9BACT</name>
<protein>
    <submittedName>
        <fullName evidence="1">Uncharacterized protein</fullName>
    </submittedName>
</protein>
<evidence type="ECO:0000313" key="1">
    <source>
        <dbReference type="EMBL" id="MBG3878863.1"/>
    </source>
</evidence>
<proteinExistence type="predicted"/>
<dbReference type="Gene3D" id="3.90.10.10">
    <property type="entry name" value="Cytochrome C3"/>
    <property type="match status" value="1"/>
</dbReference>
<gene>
    <name evidence="1" type="ORF">FVW20_18130</name>
</gene>
<dbReference type="Proteomes" id="UP001194469">
    <property type="component" value="Unassembled WGS sequence"/>
</dbReference>
<reference evidence="1 2" key="1">
    <citation type="submission" date="2019-08" db="EMBL/GenBank/DDBJ databases">
        <authorList>
            <person name="Luo N."/>
        </authorList>
    </citation>
    <scope>NUCLEOTIDE SEQUENCE [LARGE SCALE GENOMIC DNA]</scope>
    <source>
        <strain evidence="1 2">NCIMB 9442</strain>
    </source>
</reference>
<accession>A0ABS0JAW7</accession>